<evidence type="ECO:0000313" key="11">
    <source>
        <dbReference type="EMBL" id="MFC3552378.1"/>
    </source>
</evidence>
<dbReference type="SUPFAM" id="SSF52374">
    <property type="entry name" value="Nucleotidylyl transferase"/>
    <property type="match status" value="1"/>
</dbReference>
<gene>
    <name evidence="9 11" type="primary">tyrS</name>
    <name evidence="11" type="ORF">ACFOLC_15335</name>
</gene>
<proteinExistence type="inferred from homology"/>
<evidence type="ECO:0000256" key="1">
    <source>
        <dbReference type="ARBA" id="ARBA00022490"/>
    </source>
</evidence>
<dbReference type="GO" id="GO:0004831">
    <property type="term" value="F:tyrosine-tRNA ligase activity"/>
    <property type="evidence" value="ECO:0007669"/>
    <property type="project" value="UniProtKB-EC"/>
</dbReference>
<evidence type="ECO:0000256" key="4">
    <source>
        <dbReference type="ARBA" id="ARBA00022840"/>
    </source>
</evidence>
<keyword evidence="6 9" id="KW-0648">Protein biosynthesis</keyword>
<dbReference type="CDD" id="cd00805">
    <property type="entry name" value="TyrRS_core"/>
    <property type="match status" value="1"/>
</dbReference>
<keyword evidence="2 9" id="KW-0436">Ligase</keyword>
<dbReference type="PROSITE" id="PS50889">
    <property type="entry name" value="S4"/>
    <property type="match status" value="1"/>
</dbReference>
<dbReference type="NCBIfam" id="TIGR00234">
    <property type="entry name" value="tyrS"/>
    <property type="match status" value="1"/>
</dbReference>
<comment type="subunit">
    <text evidence="9">Homodimer.</text>
</comment>
<dbReference type="InterPro" id="IPR001412">
    <property type="entry name" value="aa-tRNA-synth_I_CS"/>
</dbReference>
<dbReference type="InterPro" id="IPR002307">
    <property type="entry name" value="Tyr-tRNA-ligase"/>
</dbReference>
<comment type="subcellular location">
    <subcellularLocation>
        <location evidence="9">Cytoplasm</location>
    </subcellularLocation>
</comment>
<evidence type="ECO:0000313" key="12">
    <source>
        <dbReference type="Proteomes" id="UP001595740"/>
    </source>
</evidence>
<dbReference type="InterPro" id="IPR024108">
    <property type="entry name" value="Tyr-tRNA-ligase_bac_2"/>
</dbReference>
<organism evidence="11 12">
    <name type="scientific">Lysobacter cavernae</name>
    <dbReference type="NCBI Taxonomy" id="1685901"/>
    <lineage>
        <taxon>Bacteria</taxon>
        <taxon>Pseudomonadati</taxon>
        <taxon>Pseudomonadota</taxon>
        <taxon>Gammaproteobacteria</taxon>
        <taxon>Lysobacterales</taxon>
        <taxon>Lysobacteraceae</taxon>
        <taxon>Lysobacter</taxon>
    </lineage>
</organism>
<evidence type="ECO:0000256" key="3">
    <source>
        <dbReference type="ARBA" id="ARBA00022741"/>
    </source>
</evidence>
<keyword evidence="5 10" id="KW-0694">RNA-binding</keyword>
<dbReference type="PROSITE" id="PS00178">
    <property type="entry name" value="AA_TRNA_LIGASE_I"/>
    <property type="match status" value="1"/>
</dbReference>
<keyword evidence="1 9" id="KW-0963">Cytoplasm</keyword>
<keyword evidence="12" id="KW-1185">Reference proteome</keyword>
<dbReference type="InterPro" id="IPR024088">
    <property type="entry name" value="Tyr-tRNA-ligase_bac-type"/>
</dbReference>
<dbReference type="Gene3D" id="3.40.50.620">
    <property type="entry name" value="HUPs"/>
    <property type="match status" value="1"/>
</dbReference>
<dbReference type="PANTHER" id="PTHR11766:SF1">
    <property type="entry name" value="TYROSINE--TRNA LIGASE"/>
    <property type="match status" value="1"/>
</dbReference>
<dbReference type="PRINTS" id="PR01040">
    <property type="entry name" value="TRNASYNTHTYR"/>
</dbReference>
<keyword evidence="4 9" id="KW-0067">ATP-binding</keyword>
<evidence type="ECO:0000256" key="5">
    <source>
        <dbReference type="ARBA" id="ARBA00022884"/>
    </source>
</evidence>
<dbReference type="InterPro" id="IPR002305">
    <property type="entry name" value="aa-tRNA-synth_Ic"/>
</dbReference>
<dbReference type="SUPFAM" id="SSF55174">
    <property type="entry name" value="Alpha-L RNA-binding motif"/>
    <property type="match status" value="1"/>
</dbReference>
<evidence type="ECO:0000256" key="7">
    <source>
        <dbReference type="ARBA" id="ARBA00023146"/>
    </source>
</evidence>
<dbReference type="InterPro" id="IPR036986">
    <property type="entry name" value="S4_RNA-bd_sf"/>
</dbReference>
<dbReference type="InterPro" id="IPR014729">
    <property type="entry name" value="Rossmann-like_a/b/a_fold"/>
</dbReference>
<dbReference type="HAMAP" id="MF_02007">
    <property type="entry name" value="Tyr_tRNA_synth_type2"/>
    <property type="match status" value="1"/>
</dbReference>
<feature type="short sequence motif" description="'HIGH' region" evidence="9">
    <location>
        <begin position="52"/>
        <end position="61"/>
    </location>
</feature>
<protein>
    <recommendedName>
        <fullName evidence="9">Tyrosine--tRNA ligase</fullName>
        <ecNumber evidence="9">6.1.1.1</ecNumber>
    </recommendedName>
    <alternativeName>
        <fullName evidence="9">Tyrosyl-tRNA synthetase</fullName>
        <shortName evidence="9">TyrRS</shortName>
    </alternativeName>
</protein>
<feature type="short sequence motif" description="'KMSKS' region" evidence="9">
    <location>
        <begin position="236"/>
        <end position="240"/>
    </location>
</feature>
<evidence type="ECO:0000256" key="8">
    <source>
        <dbReference type="ARBA" id="ARBA00048248"/>
    </source>
</evidence>
<evidence type="ECO:0000256" key="6">
    <source>
        <dbReference type="ARBA" id="ARBA00022917"/>
    </source>
</evidence>
<comment type="catalytic activity">
    <reaction evidence="8 9">
        <text>tRNA(Tyr) + L-tyrosine + ATP = L-tyrosyl-tRNA(Tyr) + AMP + diphosphate + H(+)</text>
        <dbReference type="Rhea" id="RHEA:10220"/>
        <dbReference type="Rhea" id="RHEA-COMP:9706"/>
        <dbReference type="Rhea" id="RHEA-COMP:9707"/>
        <dbReference type="ChEBI" id="CHEBI:15378"/>
        <dbReference type="ChEBI" id="CHEBI:30616"/>
        <dbReference type="ChEBI" id="CHEBI:33019"/>
        <dbReference type="ChEBI" id="CHEBI:58315"/>
        <dbReference type="ChEBI" id="CHEBI:78442"/>
        <dbReference type="ChEBI" id="CHEBI:78536"/>
        <dbReference type="ChEBI" id="CHEBI:456215"/>
        <dbReference type="EC" id="6.1.1.1"/>
    </reaction>
</comment>
<dbReference type="EMBL" id="JBHRXK010000011">
    <property type="protein sequence ID" value="MFC3552378.1"/>
    <property type="molecule type" value="Genomic_DNA"/>
</dbReference>
<keyword evidence="7 9" id="KW-0030">Aminoacyl-tRNA synthetase</keyword>
<dbReference type="RefSeq" id="WP_386760139.1">
    <property type="nucleotide sequence ID" value="NZ_JBHRXK010000011.1"/>
</dbReference>
<evidence type="ECO:0000256" key="2">
    <source>
        <dbReference type="ARBA" id="ARBA00022598"/>
    </source>
</evidence>
<dbReference type="EC" id="6.1.1.1" evidence="9"/>
<evidence type="ECO:0000256" key="9">
    <source>
        <dbReference type="HAMAP-Rule" id="MF_02007"/>
    </source>
</evidence>
<keyword evidence="3 9" id="KW-0547">Nucleotide-binding</keyword>
<evidence type="ECO:0000256" key="10">
    <source>
        <dbReference type="PROSITE-ProRule" id="PRU00182"/>
    </source>
</evidence>
<comment type="similarity">
    <text evidence="9">Belongs to the class-I aminoacyl-tRNA synthetase family. TyrS type 2 subfamily.</text>
</comment>
<sequence>MSAQTPASVQEALDLIGRGADEILKRDELEARLGASMKAGGRPLRIKAGFDPTAPDLHLGHTVLLNKMRQFQDLGHQVIFLVGDFTGMIGDPSGKNITRKPLTREDVLANAETYSEQVFKVLDQARTEVRFNSEWFGQMGAADMIRLAAQHTVARMLERDDFAKRYAAQQSIAIHEFLYPLVQGYDSVALKADVELGGTDQKFNLLMGRGLQEHHGQPPQIVLTMPLLEGLDGVNKMSKSLGNYIGINEPAIDIVTKTMKIDDTLMWRWIELLSFEISLSEVVALKRDIASGQLNPRDLKLRLARELAARFHGGAAAEQALAGWNAAVRGEGDTASLPLVDVVVPAEGLRIAALLTAAGLTPSNSEANRKLKEHAVRIDSEIIEDAQRVFAPGFEGVLAVGKRTFARVRLVVG</sequence>
<feature type="binding site" evidence="9">
    <location>
        <position position="239"/>
    </location>
    <ligand>
        <name>ATP</name>
        <dbReference type="ChEBI" id="CHEBI:30616"/>
    </ligand>
</feature>
<reference evidence="12" key="1">
    <citation type="journal article" date="2019" name="Int. J. Syst. Evol. Microbiol.">
        <title>The Global Catalogue of Microorganisms (GCM) 10K type strain sequencing project: providing services to taxonomists for standard genome sequencing and annotation.</title>
        <authorList>
            <consortium name="The Broad Institute Genomics Platform"/>
            <consortium name="The Broad Institute Genome Sequencing Center for Infectious Disease"/>
            <person name="Wu L."/>
            <person name="Ma J."/>
        </authorList>
    </citation>
    <scope>NUCLEOTIDE SEQUENCE [LARGE SCALE GENOMIC DNA]</scope>
    <source>
        <strain evidence="12">KCTC 42875</strain>
    </source>
</reference>
<dbReference type="PANTHER" id="PTHR11766">
    <property type="entry name" value="TYROSYL-TRNA SYNTHETASE"/>
    <property type="match status" value="1"/>
</dbReference>
<comment type="caution">
    <text evidence="11">The sequence shown here is derived from an EMBL/GenBank/DDBJ whole genome shotgun (WGS) entry which is preliminary data.</text>
</comment>
<comment type="function">
    <text evidence="9">Catalyzes the attachment of tyrosine to tRNA(Tyr) in a two-step reaction: tyrosine is first activated by ATP to form Tyr-AMP and then transferred to the acceptor end of tRNA(Tyr).</text>
</comment>
<dbReference type="Pfam" id="PF00579">
    <property type="entry name" value="tRNA-synt_1b"/>
    <property type="match status" value="1"/>
</dbReference>
<dbReference type="Gene3D" id="1.10.240.10">
    <property type="entry name" value="Tyrosyl-Transfer RNA Synthetase"/>
    <property type="match status" value="1"/>
</dbReference>
<accession>A0ABV7RT90</accession>
<dbReference type="Proteomes" id="UP001595740">
    <property type="component" value="Unassembled WGS sequence"/>
</dbReference>
<name>A0ABV7RT90_9GAMM</name>
<dbReference type="Gene3D" id="3.10.290.10">
    <property type="entry name" value="RNA-binding S4 domain"/>
    <property type="match status" value="1"/>
</dbReference>